<sequence length="86" mass="9889">MLTIRISLLEAANARLIKIRFFDGKIETQWFEYPGKAYLNDALSEVKGQSALISSVFERADEELLRFRMTRILEPQVTLLERGASI</sequence>
<gene>
    <name evidence="1" type="ORF">SDC9_85874</name>
</gene>
<dbReference type="AlphaFoldDB" id="A0A644ZH71"/>
<protein>
    <submittedName>
        <fullName evidence="1">Uncharacterized protein</fullName>
    </submittedName>
</protein>
<dbReference type="EMBL" id="VSSQ01008573">
    <property type="protein sequence ID" value="MPM39241.1"/>
    <property type="molecule type" value="Genomic_DNA"/>
</dbReference>
<accession>A0A644ZH71</accession>
<evidence type="ECO:0000313" key="1">
    <source>
        <dbReference type="EMBL" id="MPM39241.1"/>
    </source>
</evidence>
<name>A0A644ZH71_9ZZZZ</name>
<comment type="caution">
    <text evidence="1">The sequence shown here is derived from an EMBL/GenBank/DDBJ whole genome shotgun (WGS) entry which is preliminary data.</text>
</comment>
<reference evidence="1" key="1">
    <citation type="submission" date="2019-08" db="EMBL/GenBank/DDBJ databases">
        <authorList>
            <person name="Kucharzyk K."/>
            <person name="Murdoch R.W."/>
            <person name="Higgins S."/>
            <person name="Loffler F."/>
        </authorList>
    </citation>
    <scope>NUCLEOTIDE SEQUENCE</scope>
</reference>
<organism evidence="1">
    <name type="scientific">bioreactor metagenome</name>
    <dbReference type="NCBI Taxonomy" id="1076179"/>
    <lineage>
        <taxon>unclassified sequences</taxon>
        <taxon>metagenomes</taxon>
        <taxon>ecological metagenomes</taxon>
    </lineage>
</organism>
<proteinExistence type="predicted"/>